<dbReference type="PRINTS" id="PR00412">
    <property type="entry name" value="EPOXHYDRLASE"/>
</dbReference>
<dbReference type="Pfam" id="PF00561">
    <property type="entry name" value="Abhydrolase_1"/>
    <property type="match status" value="1"/>
</dbReference>
<evidence type="ECO:0000313" key="2">
    <source>
        <dbReference type="EMBL" id="PZO21872.1"/>
    </source>
</evidence>
<comment type="caution">
    <text evidence="2">The sequence shown here is derived from an EMBL/GenBank/DDBJ whole genome shotgun (WGS) entry which is preliminary data.</text>
</comment>
<dbReference type="PANTHER" id="PTHR43798:SF33">
    <property type="entry name" value="HYDROLASE, PUTATIVE (AFU_ORTHOLOGUE AFUA_2G14860)-RELATED"/>
    <property type="match status" value="1"/>
</dbReference>
<reference evidence="3" key="1">
    <citation type="submission" date="2018-04" db="EMBL/GenBank/DDBJ databases">
        <authorList>
            <person name="Cornet L."/>
        </authorList>
    </citation>
    <scope>NUCLEOTIDE SEQUENCE [LARGE SCALE GENOMIC DNA]</scope>
</reference>
<dbReference type="PRINTS" id="PR00111">
    <property type="entry name" value="ABHYDROLASE"/>
</dbReference>
<feature type="domain" description="AB hydrolase-1" evidence="1">
    <location>
        <begin position="19"/>
        <end position="256"/>
    </location>
</feature>
<dbReference type="InterPro" id="IPR000639">
    <property type="entry name" value="Epox_hydrolase-like"/>
</dbReference>
<accession>A0A2W4UN96</accession>
<evidence type="ECO:0000313" key="3">
    <source>
        <dbReference type="Proteomes" id="UP000249354"/>
    </source>
</evidence>
<dbReference type="SUPFAM" id="SSF53474">
    <property type="entry name" value="alpha/beta-Hydrolases"/>
    <property type="match status" value="1"/>
</dbReference>
<reference evidence="2 3" key="2">
    <citation type="submission" date="2018-06" db="EMBL/GenBank/DDBJ databases">
        <title>Metagenomic assembly of (sub)arctic Cyanobacteria and their associated microbiome from non-axenic cultures.</title>
        <authorList>
            <person name="Baurain D."/>
        </authorList>
    </citation>
    <scope>NUCLEOTIDE SEQUENCE [LARGE SCALE GENOMIC DNA]</scope>
    <source>
        <strain evidence="2">ULC129bin1</strain>
    </source>
</reference>
<name>A0A2W4UN96_9CYAN</name>
<dbReference type="Proteomes" id="UP000249354">
    <property type="component" value="Unassembled WGS sequence"/>
</dbReference>
<evidence type="ECO:0000259" key="1">
    <source>
        <dbReference type="Pfam" id="PF00561"/>
    </source>
</evidence>
<gene>
    <name evidence="2" type="ORF">DCF25_04185</name>
</gene>
<dbReference type="EMBL" id="QBMC01000016">
    <property type="protein sequence ID" value="PZO21872.1"/>
    <property type="molecule type" value="Genomic_DNA"/>
</dbReference>
<organism evidence="2 3">
    <name type="scientific">Leptolyngbya foveolarum</name>
    <dbReference type="NCBI Taxonomy" id="47253"/>
    <lineage>
        <taxon>Bacteria</taxon>
        <taxon>Bacillati</taxon>
        <taxon>Cyanobacteriota</taxon>
        <taxon>Cyanophyceae</taxon>
        <taxon>Leptolyngbyales</taxon>
        <taxon>Leptolyngbyaceae</taxon>
        <taxon>Leptolyngbya group</taxon>
        <taxon>Leptolyngbya</taxon>
    </lineage>
</organism>
<dbReference type="Gene3D" id="3.40.50.1820">
    <property type="entry name" value="alpha/beta hydrolase"/>
    <property type="match status" value="1"/>
</dbReference>
<keyword evidence="2" id="KW-0378">Hydrolase</keyword>
<protein>
    <submittedName>
        <fullName evidence="2">Alpha/beta hydrolase</fullName>
    </submittedName>
</protein>
<dbReference type="InterPro" id="IPR050266">
    <property type="entry name" value="AB_hydrolase_sf"/>
</dbReference>
<proteinExistence type="predicted"/>
<dbReference type="GO" id="GO:0016787">
    <property type="term" value="F:hydrolase activity"/>
    <property type="evidence" value="ECO:0007669"/>
    <property type="project" value="UniProtKB-KW"/>
</dbReference>
<dbReference type="InterPro" id="IPR029058">
    <property type="entry name" value="AB_hydrolase_fold"/>
</dbReference>
<dbReference type="GO" id="GO:0016020">
    <property type="term" value="C:membrane"/>
    <property type="evidence" value="ECO:0007669"/>
    <property type="project" value="TreeGrafter"/>
</dbReference>
<dbReference type="InterPro" id="IPR000073">
    <property type="entry name" value="AB_hydrolase_1"/>
</dbReference>
<dbReference type="PANTHER" id="PTHR43798">
    <property type="entry name" value="MONOACYLGLYCEROL LIPASE"/>
    <property type="match status" value="1"/>
</dbReference>
<dbReference type="AlphaFoldDB" id="A0A2W4UN96"/>
<sequence>MRLFTQVDGPSEGLSNSLAVLCLHGHPGSGEAMDVFTGPLAAMGFRTYAPDLRGYGRSRTSYPFSMTSHLDDLDELLAQYQIENCLVLGWSLGGILAMEMALRRPEVVRGLMLVGTAARPVGSHPPITLKDNVLTGVAGAMNWVLPAFGPAIALGKQSLFRHLIRQHTPAAYRYLARRGAPAYLRTSSYAESALFTAVRAGYNRVPDVRALKIPSLMLCGECDRHITAESSLETARALPHCEAHCYPDTAHLFPWEIPDQVNSDIRDWLVSHSFVQT</sequence>